<feature type="compositionally biased region" description="Polar residues" evidence="1">
    <location>
        <begin position="229"/>
        <end position="238"/>
    </location>
</feature>
<feature type="domain" description="RGS" evidence="2">
    <location>
        <begin position="85"/>
        <end position="195"/>
    </location>
</feature>
<reference evidence="3 4" key="1">
    <citation type="journal article" date="2016" name="Genome Biol. Evol.">
        <title>Divergent and convergent evolution of fungal pathogenicity.</title>
        <authorList>
            <person name="Shang Y."/>
            <person name="Xiao G."/>
            <person name="Zheng P."/>
            <person name="Cen K."/>
            <person name="Zhan S."/>
            <person name="Wang C."/>
        </authorList>
    </citation>
    <scope>NUCLEOTIDE SEQUENCE [LARGE SCALE GENOMIC DNA]</scope>
    <source>
        <strain evidence="3 4">RCEF 4871</strain>
    </source>
</reference>
<evidence type="ECO:0000313" key="4">
    <source>
        <dbReference type="Proteomes" id="UP000243498"/>
    </source>
</evidence>
<organism evidence="3 4">
    <name type="scientific">Metarhizium rileyi (strain RCEF 4871)</name>
    <name type="common">Nomuraea rileyi</name>
    <dbReference type="NCBI Taxonomy" id="1649241"/>
    <lineage>
        <taxon>Eukaryota</taxon>
        <taxon>Fungi</taxon>
        <taxon>Dikarya</taxon>
        <taxon>Ascomycota</taxon>
        <taxon>Pezizomycotina</taxon>
        <taxon>Sordariomycetes</taxon>
        <taxon>Hypocreomycetidae</taxon>
        <taxon>Hypocreales</taxon>
        <taxon>Clavicipitaceae</taxon>
        <taxon>Metarhizium</taxon>
    </lineage>
</organism>
<dbReference type="InterPro" id="IPR016137">
    <property type="entry name" value="RGS"/>
</dbReference>
<evidence type="ECO:0000259" key="2">
    <source>
        <dbReference type="PROSITE" id="PS50132"/>
    </source>
</evidence>
<dbReference type="EMBL" id="AZHC01000010">
    <property type="protein sequence ID" value="OAA44356.1"/>
    <property type="molecule type" value="Genomic_DNA"/>
</dbReference>
<proteinExistence type="predicted"/>
<dbReference type="Proteomes" id="UP000243498">
    <property type="component" value="Unassembled WGS sequence"/>
</dbReference>
<dbReference type="OMA" id="ECAYVLM"/>
<dbReference type="PANTHER" id="PTHR10845">
    <property type="entry name" value="REGULATOR OF G PROTEIN SIGNALING"/>
    <property type="match status" value="1"/>
</dbReference>
<dbReference type="SMART" id="SM00315">
    <property type="entry name" value="RGS"/>
    <property type="match status" value="1"/>
</dbReference>
<feature type="compositionally biased region" description="Pro residues" evidence="1">
    <location>
        <begin position="253"/>
        <end position="263"/>
    </location>
</feature>
<dbReference type="InterPro" id="IPR036305">
    <property type="entry name" value="RGS_sf"/>
</dbReference>
<accession>A0A167ET33</accession>
<dbReference type="Pfam" id="PF00615">
    <property type="entry name" value="RGS"/>
    <property type="match status" value="1"/>
</dbReference>
<dbReference type="InterPro" id="IPR044926">
    <property type="entry name" value="RGS_subdomain_2"/>
</dbReference>
<gene>
    <name evidence="3" type="ORF">NOR_04084</name>
</gene>
<dbReference type="CDD" id="cd07440">
    <property type="entry name" value="RGS"/>
    <property type="match status" value="1"/>
</dbReference>
<dbReference type="SUPFAM" id="SSF48097">
    <property type="entry name" value="Regulator of G-protein signaling, RGS"/>
    <property type="match status" value="1"/>
</dbReference>
<evidence type="ECO:0000256" key="1">
    <source>
        <dbReference type="SAM" id="MobiDB-lite"/>
    </source>
</evidence>
<keyword evidence="4" id="KW-1185">Reference proteome</keyword>
<comment type="caution">
    <text evidence="3">The sequence shown here is derived from an EMBL/GenBank/DDBJ whole genome shotgun (WGS) entry which is preliminary data.</text>
</comment>
<dbReference type="OrthoDB" id="10266999at2759"/>
<feature type="compositionally biased region" description="Low complexity" evidence="1">
    <location>
        <begin position="298"/>
        <end position="314"/>
    </location>
</feature>
<dbReference type="AlphaFoldDB" id="A0A167ET33"/>
<protein>
    <submittedName>
        <fullName evidence="3">Regulator of G-protein signaling</fullName>
    </submittedName>
</protein>
<dbReference type="PROSITE" id="PS50132">
    <property type="entry name" value="RGS"/>
    <property type="match status" value="1"/>
</dbReference>
<feature type="region of interest" description="Disordered" evidence="1">
    <location>
        <begin position="201"/>
        <end position="328"/>
    </location>
</feature>
<evidence type="ECO:0000313" key="3">
    <source>
        <dbReference type="EMBL" id="OAA44356.1"/>
    </source>
</evidence>
<sequence>MVKPRLRRPSPVYLTIPSPKEHIALPLSAFDDCYSCRLASSHLTGGGLLMSPAPSPRFSDMATQPPTLSDILYDVSPPPWTLSAFMAYLSQNHCMETLEFTLDSKRYAAFYDELAAENPPSQETNTRVCGLWDKLMEVYIIPCAPREVNIPARVRDRLLSLPSGPAAPHPSELEEAGRIIYELMNDSLLVPFLQSVAPLHTTGQYDDGNQHHHHRRSQNAAHHSDQIRRSATSPQSAELDSLTDDSDSNSPSGPEPMTPPTTPPTSEYTFNSSPGGFQRAMAAHNKGWKKVSEKLGFSRKATSRRSTPTSSSTSDYDGSLGEPNHSHP</sequence>
<name>A0A167ET33_METRR</name>
<dbReference type="PANTHER" id="PTHR10845:SF267">
    <property type="entry name" value="REGULATOR OF G PROTEIN SIGNALING DOMAIN PROTEIN (AFU_ORTHOLOGUE AFUA_6G06860)"/>
    <property type="match status" value="1"/>
</dbReference>
<dbReference type="Gene3D" id="1.10.167.10">
    <property type="entry name" value="Regulator of G-protein Signalling 4, domain 2"/>
    <property type="match status" value="1"/>
</dbReference>